<organism evidence="1 2">
    <name type="scientific">Plakobranchus ocellatus</name>
    <dbReference type="NCBI Taxonomy" id="259542"/>
    <lineage>
        <taxon>Eukaryota</taxon>
        <taxon>Metazoa</taxon>
        <taxon>Spiralia</taxon>
        <taxon>Lophotrochozoa</taxon>
        <taxon>Mollusca</taxon>
        <taxon>Gastropoda</taxon>
        <taxon>Heterobranchia</taxon>
        <taxon>Euthyneura</taxon>
        <taxon>Panpulmonata</taxon>
        <taxon>Sacoglossa</taxon>
        <taxon>Placobranchoidea</taxon>
        <taxon>Plakobranchidae</taxon>
        <taxon>Plakobranchus</taxon>
    </lineage>
</organism>
<comment type="caution">
    <text evidence="1">The sequence shown here is derived from an EMBL/GenBank/DDBJ whole genome shotgun (WGS) entry which is preliminary data.</text>
</comment>
<name>A0AAV4BM01_9GAST</name>
<gene>
    <name evidence="1" type="ORF">PoB_004688200</name>
</gene>
<dbReference type="Proteomes" id="UP000735302">
    <property type="component" value="Unassembled WGS sequence"/>
</dbReference>
<keyword evidence="2" id="KW-1185">Reference proteome</keyword>
<accession>A0AAV4BM01</accession>
<evidence type="ECO:0000313" key="2">
    <source>
        <dbReference type="Proteomes" id="UP000735302"/>
    </source>
</evidence>
<dbReference type="AlphaFoldDB" id="A0AAV4BM01"/>
<reference evidence="1 2" key="1">
    <citation type="journal article" date="2021" name="Elife">
        <title>Chloroplast acquisition without the gene transfer in kleptoplastic sea slugs, Plakobranchus ocellatus.</title>
        <authorList>
            <person name="Maeda T."/>
            <person name="Takahashi S."/>
            <person name="Yoshida T."/>
            <person name="Shimamura S."/>
            <person name="Takaki Y."/>
            <person name="Nagai Y."/>
            <person name="Toyoda A."/>
            <person name="Suzuki Y."/>
            <person name="Arimoto A."/>
            <person name="Ishii H."/>
            <person name="Satoh N."/>
            <person name="Nishiyama T."/>
            <person name="Hasebe M."/>
            <person name="Maruyama T."/>
            <person name="Minagawa J."/>
            <person name="Obokata J."/>
            <person name="Shigenobu S."/>
        </authorList>
    </citation>
    <scope>NUCLEOTIDE SEQUENCE [LARGE SCALE GENOMIC DNA]</scope>
</reference>
<sequence>MRLKGRGGSSGRAVGYHPRGPGLDQIFIAPLYPPSTEWVAKSLKTRRKHRTVLALKWSWFRELEPEDDKNPEITK</sequence>
<dbReference type="EMBL" id="BLXT01005154">
    <property type="protein sequence ID" value="GFO20377.1"/>
    <property type="molecule type" value="Genomic_DNA"/>
</dbReference>
<proteinExistence type="predicted"/>
<protein>
    <submittedName>
        <fullName evidence="1">Uncharacterized protein</fullName>
    </submittedName>
</protein>
<evidence type="ECO:0000313" key="1">
    <source>
        <dbReference type="EMBL" id="GFO20377.1"/>
    </source>
</evidence>